<evidence type="ECO:0000256" key="2">
    <source>
        <dbReference type="SAM" id="Phobius"/>
    </source>
</evidence>
<evidence type="ECO:0000313" key="4">
    <source>
        <dbReference type="Proteomes" id="UP000321379"/>
    </source>
</evidence>
<evidence type="ECO:0000313" key="3">
    <source>
        <dbReference type="EMBL" id="TXN30021.1"/>
    </source>
</evidence>
<name>A0A5C8UQ81_9MICO</name>
<dbReference type="RefSeq" id="WP_147784064.1">
    <property type="nucleotide sequence ID" value="NZ_VRMG01000008.1"/>
</dbReference>
<keyword evidence="4" id="KW-1185">Reference proteome</keyword>
<reference evidence="3 4" key="1">
    <citation type="submission" date="2019-08" db="EMBL/GenBank/DDBJ databases">
        <title>Bacterial whole genome sequence for Glaciihabitans sp. CHu50b-6-2.</title>
        <authorList>
            <person name="Jin L."/>
        </authorList>
    </citation>
    <scope>NUCLEOTIDE SEQUENCE [LARGE SCALE GENOMIC DNA]</scope>
    <source>
        <strain evidence="3 4">CHu50b-6-2</strain>
    </source>
</reference>
<keyword evidence="2" id="KW-0812">Transmembrane</keyword>
<feature type="transmembrane region" description="Helical" evidence="2">
    <location>
        <begin position="36"/>
        <end position="53"/>
    </location>
</feature>
<feature type="transmembrane region" description="Helical" evidence="2">
    <location>
        <begin position="115"/>
        <end position="137"/>
    </location>
</feature>
<proteinExistence type="predicted"/>
<feature type="region of interest" description="Disordered" evidence="1">
    <location>
        <begin position="1"/>
        <end position="28"/>
    </location>
</feature>
<comment type="caution">
    <text evidence="3">The sequence shown here is derived from an EMBL/GenBank/DDBJ whole genome shotgun (WGS) entry which is preliminary data.</text>
</comment>
<feature type="transmembrane region" description="Helical" evidence="2">
    <location>
        <begin position="88"/>
        <end position="108"/>
    </location>
</feature>
<keyword evidence="2" id="KW-0472">Membrane</keyword>
<keyword evidence="2" id="KW-1133">Transmembrane helix</keyword>
<dbReference type="Proteomes" id="UP000321379">
    <property type="component" value="Unassembled WGS sequence"/>
</dbReference>
<sequence>MTDAASTPESTTGPPTSGLPTSGAPATDTSRPAARLGWVGIGVAIVIGLFYAYDLFEAISNVVGVVTQINATNGVRKAVDLAPVPTPWTLLVIDLAIAPVVYVTAFLLARRRSLVLAVLLLVGLTAVAAMSASLVALA</sequence>
<evidence type="ECO:0000256" key="1">
    <source>
        <dbReference type="SAM" id="MobiDB-lite"/>
    </source>
</evidence>
<protein>
    <submittedName>
        <fullName evidence="3">Uncharacterized protein</fullName>
    </submittedName>
</protein>
<dbReference type="AlphaFoldDB" id="A0A5C8UQ81"/>
<accession>A0A5C8UQ81</accession>
<dbReference type="EMBL" id="VRMG01000008">
    <property type="protein sequence ID" value="TXN30021.1"/>
    <property type="molecule type" value="Genomic_DNA"/>
</dbReference>
<gene>
    <name evidence="3" type="ORF">FVP33_12920</name>
</gene>
<feature type="compositionally biased region" description="Low complexity" evidence="1">
    <location>
        <begin position="1"/>
        <end position="25"/>
    </location>
</feature>
<organism evidence="3 4">
    <name type="scientific">Lacisediminihabitans profunda</name>
    <dbReference type="NCBI Taxonomy" id="2594790"/>
    <lineage>
        <taxon>Bacteria</taxon>
        <taxon>Bacillati</taxon>
        <taxon>Actinomycetota</taxon>
        <taxon>Actinomycetes</taxon>
        <taxon>Micrococcales</taxon>
        <taxon>Microbacteriaceae</taxon>
        <taxon>Lacisediminihabitans</taxon>
    </lineage>
</organism>